<feature type="domain" description="Glycosyltransferase 2-like" evidence="1">
    <location>
        <begin position="8"/>
        <end position="135"/>
    </location>
</feature>
<dbReference type="InterPro" id="IPR029044">
    <property type="entry name" value="Nucleotide-diphossugar_trans"/>
</dbReference>
<dbReference type="SUPFAM" id="SSF56112">
    <property type="entry name" value="Protein kinase-like (PK-like)"/>
    <property type="match status" value="1"/>
</dbReference>
<comment type="caution">
    <text evidence="2">The sequence shown here is derived from an EMBL/GenBank/DDBJ whole genome shotgun (WGS) entry which is preliminary data.</text>
</comment>
<organism evidence="2 3">
    <name type="scientific">Parabacteroides johnsonii</name>
    <dbReference type="NCBI Taxonomy" id="387661"/>
    <lineage>
        <taxon>Bacteria</taxon>
        <taxon>Pseudomonadati</taxon>
        <taxon>Bacteroidota</taxon>
        <taxon>Bacteroidia</taxon>
        <taxon>Bacteroidales</taxon>
        <taxon>Tannerellaceae</taxon>
        <taxon>Parabacteroides</taxon>
    </lineage>
</organism>
<keyword evidence="2" id="KW-0808">Transferase</keyword>
<dbReference type="InterPro" id="IPR011009">
    <property type="entry name" value="Kinase-like_dom_sf"/>
</dbReference>
<dbReference type="RefSeq" id="WP_021861951.1">
    <property type="nucleotide sequence ID" value="NZ_CAJLBM010000057.1"/>
</dbReference>
<proteinExistence type="predicted"/>
<dbReference type="Proteomes" id="UP000195975">
    <property type="component" value="Unassembled WGS sequence"/>
</dbReference>
<dbReference type="EMBL" id="NFIJ01000024">
    <property type="protein sequence ID" value="OUO03342.1"/>
    <property type="molecule type" value="Genomic_DNA"/>
</dbReference>
<dbReference type="InterPro" id="IPR050834">
    <property type="entry name" value="Glycosyltransf_2"/>
</dbReference>
<reference evidence="3" key="1">
    <citation type="submission" date="2017-04" db="EMBL/GenBank/DDBJ databases">
        <title>Function of individual gut microbiota members based on whole genome sequencing of pure cultures obtained from chicken caecum.</title>
        <authorList>
            <person name="Medvecky M."/>
            <person name="Cejkova D."/>
            <person name="Polansky O."/>
            <person name="Karasova D."/>
            <person name="Kubasova T."/>
            <person name="Cizek A."/>
            <person name="Rychlik I."/>
        </authorList>
    </citation>
    <scope>NUCLEOTIDE SEQUENCE [LARGE SCALE GENOMIC DNA]</scope>
    <source>
        <strain evidence="3">An42</strain>
    </source>
</reference>
<dbReference type="AlphaFoldDB" id="A0A9Q5SPP6"/>
<dbReference type="Pfam" id="PF00535">
    <property type="entry name" value="Glycos_transf_2"/>
    <property type="match status" value="1"/>
</dbReference>
<evidence type="ECO:0000259" key="1">
    <source>
        <dbReference type="Pfam" id="PF00535"/>
    </source>
</evidence>
<evidence type="ECO:0000313" key="3">
    <source>
        <dbReference type="Proteomes" id="UP000195975"/>
    </source>
</evidence>
<sequence>MEYSPLVSVIVPVYNMEQYLGETLDSVLASDYPSFEVVVMNDGSKDASLEIAKEYARKDSRVKVHTQPNAGACAARNHAITLAEGELILPFDADDKMCPDFISDAVKAIVADAEVKVVCPKAEFFDGRKGNWNLAPFSLNLLARKNMIPICSLYYKRDWERVGGYAEEITAREDWAFWIAVLKDGGKVVTLPRLSMYYRVRGGSKRVTDRLQKKKVIDYLNRSYPEFFERELGGPLRYKRTWSKLANRIYRIFHPRVVFINEVYKELSDFVKVLPVHFKNGDGEVIYKGRNELREFNCKGFDLVVKSFRKPNLVNQIVYGLFRSSKAERSYEYANMLLKSGIGSPCPVAYYTERAGLFFTRSYYVSLKSECPYTYYDLMKNNFPGQEQVLRAIARTTAALHEHGYLHKDYSRGNILFRETDGGVKVEIIDLNRIRFMEIGMEVGCKNFERLPGTQEMFAVLADEYAKVRGFDFCKCFQLMRLYAGIKE</sequence>
<evidence type="ECO:0000313" key="2">
    <source>
        <dbReference type="EMBL" id="OUO03342.1"/>
    </source>
</evidence>
<name>A0A9Q5SPP6_9BACT</name>
<dbReference type="Pfam" id="PF06293">
    <property type="entry name" value="Kdo"/>
    <property type="match status" value="1"/>
</dbReference>
<dbReference type="InterPro" id="IPR001173">
    <property type="entry name" value="Glyco_trans_2-like"/>
</dbReference>
<gene>
    <name evidence="2" type="ORF">B5F96_16130</name>
</gene>
<dbReference type="GO" id="GO:0004672">
    <property type="term" value="F:protein kinase activity"/>
    <property type="evidence" value="ECO:0007669"/>
    <property type="project" value="InterPro"/>
</dbReference>
<dbReference type="PANTHER" id="PTHR43685:SF2">
    <property type="entry name" value="GLYCOSYLTRANSFERASE 2-LIKE DOMAIN-CONTAINING PROTEIN"/>
    <property type="match status" value="1"/>
</dbReference>
<accession>A0A9Q5SPP6</accession>
<dbReference type="InterPro" id="IPR008266">
    <property type="entry name" value="Tyr_kinase_AS"/>
</dbReference>
<dbReference type="SUPFAM" id="SSF53448">
    <property type="entry name" value="Nucleotide-diphospho-sugar transferases"/>
    <property type="match status" value="1"/>
</dbReference>
<protein>
    <submittedName>
        <fullName evidence="2">Glycosyl transferase family 2</fullName>
    </submittedName>
</protein>
<dbReference type="Gene3D" id="3.90.550.10">
    <property type="entry name" value="Spore Coat Polysaccharide Biosynthesis Protein SpsA, Chain A"/>
    <property type="match status" value="1"/>
</dbReference>
<dbReference type="PROSITE" id="PS00109">
    <property type="entry name" value="PROTEIN_KINASE_TYR"/>
    <property type="match status" value="1"/>
</dbReference>
<dbReference type="PANTHER" id="PTHR43685">
    <property type="entry name" value="GLYCOSYLTRANSFERASE"/>
    <property type="match status" value="1"/>
</dbReference>